<dbReference type="OrthoDB" id="4074350at2759"/>
<keyword evidence="1" id="KW-0812">Transmembrane</keyword>
<proteinExistence type="predicted"/>
<dbReference type="Pfam" id="PF00026">
    <property type="entry name" value="Asp"/>
    <property type="match status" value="1"/>
</dbReference>
<dbReference type="InterPro" id="IPR021109">
    <property type="entry name" value="Peptidase_aspartic_dom_sf"/>
</dbReference>
<dbReference type="PROSITE" id="PS51767">
    <property type="entry name" value="PEPTIDASE_A1"/>
    <property type="match status" value="1"/>
</dbReference>
<dbReference type="Proteomes" id="UP000801428">
    <property type="component" value="Unassembled WGS sequence"/>
</dbReference>
<dbReference type="CDD" id="cd12087">
    <property type="entry name" value="TM_EGFR-like"/>
    <property type="match status" value="1"/>
</dbReference>
<evidence type="ECO:0000313" key="4">
    <source>
        <dbReference type="Proteomes" id="UP000801428"/>
    </source>
</evidence>
<feature type="transmembrane region" description="Helical" evidence="1">
    <location>
        <begin position="413"/>
        <end position="435"/>
    </location>
</feature>
<keyword evidence="1" id="KW-1133">Transmembrane helix</keyword>
<keyword evidence="4" id="KW-1185">Reference proteome</keyword>
<dbReference type="AlphaFoldDB" id="A0A9P4TG16"/>
<sequence length="498" mass="55378">MAGPQPFAFAPSQSWHGHDGNWSSFTVRVGTPEQNFRILPSAATGAIILPDYRGCQPDAGDPSNCGELRGVFESNNQTLGWQSDLSVTWNPIDSGLSLFQTGLQGYLGYAANASFGDDSVGLMVQNSDGPTLVDQLVGSLKKLPFFVGFLGLDPMAINFTTYDRPQRSFLVALRDEKKIPSLSYAYNAGAYYRTPKVFGSLTLGGYDETRFISSNVTFPFDNDDQRPTSLKLQRITGENTLNGSVSILQEETYVNLDFTLPYLWLPHETCDRIATYFGLTYDDTSKLYFLDDKTHEELIIRKPVLSFEFGDTATSTIRVGIEIPYTAFDLQASWPLVNTTQRYFPIRRANTPSQYTLGRAFMQEAYIIVDYERGNFSLHQAVFPTSNEHNIVAISSKDSAADAKSRALSRASIAGIVSGVSAFCVLLALSALWCFRRRNRGQSIPEQQLEELGCREESQERIELPETELKEIYMSNVALELSGLKEDGPDSKLRSELA</sequence>
<name>A0A9P4TG16_CURKU</name>
<comment type="caution">
    <text evidence="3">The sequence shown here is derived from an EMBL/GenBank/DDBJ whole genome shotgun (WGS) entry which is preliminary data.</text>
</comment>
<evidence type="ECO:0000259" key="2">
    <source>
        <dbReference type="PROSITE" id="PS51767"/>
    </source>
</evidence>
<dbReference type="InterPro" id="IPR033121">
    <property type="entry name" value="PEPTIDASE_A1"/>
</dbReference>
<gene>
    <name evidence="3" type="ORF">E8E13_009889</name>
</gene>
<accession>A0A9P4TG16</accession>
<feature type="domain" description="Peptidase A1" evidence="2">
    <location>
        <begin position="23"/>
        <end position="379"/>
    </location>
</feature>
<evidence type="ECO:0000313" key="3">
    <source>
        <dbReference type="EMBL" id="KAF3003224.1"/>
    </source>
</evidence>
<protein>
    <recommendedName>
        <fullName evidence="2">Peptidase A1 domain-containing protein</fullName>
    </recommendedName>
</protein>
<reference evidence="3" key="1">
    <citation type="submission" date="2019-04" db="EMBL/GenBank/DDBJ databases">
        <title>Sequencing of skin fungus with MAO and IRED activity.</title>
        <authorList>
            <person name="Marsaioli A.J."/>
            <person name="Bonatto J.M.C."/>
            <person name="Reis Junior O."/>
        </authorList>
    </citation>
    <scope>NUCLEOTIDE SEQUENCE</scope>
    <source>
        <strain evidence="3">30M1</strain>
    </source>
</reference>
<organism evidence="3 4">
    <name type="scientific">Curvularia kusanoi</name>
    <name type="common">Cochliobolus kusanoi</name>
    <dbReference type="NCBI Taxonomy" id="90978"/>
    <lineage>
        <taxon>Eukaryota</taxon>
        <taxon>Fungi</taxon>
        <taxon>Dikarya</taxon>
        <taxon>Ascomycota</taxon>
        <taxon>Pezizomycotina</taxon>
        <taxon>Dothideomycetes</taxon>
        <taxon>Pleosporomycetidae</taxon>
        <taxon>Pleosporales</taxon>
        <taxon>Pleosporineae</taxon>
        <taxon>Pleosporaceae</taxon>
        <taxon>Curvularia</taxon>
    </lineage>
</organism>
<dbReference type="SUPFAM" id="SSF50630">
    <property type="entry name" value="Acid proteases"/>
    <property type="match status" value="1"/>
</dbReference>
<dbReference type="Gene3D" id="2.40.70.10">
    <property type="entry name" value="Acid Proteases"/>
    <property type="match status" value="2"/>
</dbReference>
<keyword evidence="1" id="KW-0472">Membrane</keyword>
<evidence type="ECO:0000256" key="1">
    <source>
        <dbReference type="SAM" id="Phobius"/>
    </source>
</evidence>
<dbReference type="EMBL" id="SWKU01000010">
    <property type="protein sequence ID" value="KAF3003224.1"/>
    <property type="molecule type" value="Genomic_DNA"/>
</dbReference>